<name>A0ABV5ZEB3_9GAMM</name>
<dbReference type="Proteomes" id="UP001589628">
    <property type="component" value="Unassembled WGS sequence"/>
</dbReference>
<dbReference type="SUPFAM" id="SSF50331">
    <property type="entry name" value="MOP-like"/>
    <property type="match status" value="1"/>
</dbReference>
<feature type="domain" description="ABC transporter" evidence="5">
    <location>
        <begin position="29"/>
        <end position="259"/>
    </location>
</feature>
<evidence type="ECO:0000256" key="4">
    <source>
        <dbReference type="SAM" id="MobiDB-lite"/>
    </source>
</evidence>
<protein>
    <submittedName>
        <fullName evidence="6">ABC transporter ATP-binding protein</fullName>
    </submittedName>
</protein>
<comment type="caution">
    <text evidence="6">The sequence shown here is derived from an EMBL/GenBank/DDBJ whole genome shotgun (WGS) entry which is preliminary data.</text>
</comment>
<evidence type="ECO:0000313" key="7">
    <source>
        <dbReference type="Proteomes" id="UP001589628"/>
    </source>
</evidence>
<dbReference type="PROSITE" id="PS50893">
    <property type="entry name" value="ABC_TRANSPORTER_2"/>
    <property type="match status" value="1"/>
</dbReference>
<dbReference type="Gene3D" id="2.40.50.100">
    <property type="match status" value="1"/>
</dbReference>
<keyword evidence="3 6" id="KW-0067">ATP-binding</keyword>
<dbReference type="InterPro" id="IPR003439">
    <property type="entry name" value="ABC_transporter-like_ATP-bd"/>
</dbReference>
<dbReference type="Pfam" id="PF00005">
    <property type="entry name" value="ABC_tran"/>
    <property type="match status" value="1"/>
</dbReference>
<keyword evidence="2" id="KW-0547">Nucleotide-binding</keyword>
<dbReference type="SUPFAM" id="SSF52540">
    <property type="entry name" value="P-loop containing nucleoside triphosphate hydrolases"/>
    <property type="match status" value="1"/>
</dbReference>
<dbReference type="Pfam" id="PF08402">
    <property type="entry name" value="TOBE_2"/>
    <property type="match status" value="1"/>
</dbReference>
<dbReference type="PANTHER" id="PTHR42781:SF4">
    <property type="entry name" value="SPERMIDINE_PUTRESCINE IMPORT ATP-BINDING PROTEIN POTA"/>
    <property type="match status" value="1"/>
</dbReference>
<dbReference type="InterPro" id="IPR003593">
    <property type="entry name" value="AAA+_ATPase"/>
</dbReference>
<dbReference type="PANTHER" id="PTHR42781">
    <property type="entry name" value="SPERMIDINE/PUTRESCINE IMPORT ATP-BINDING PROTEIN POTA"/>
    <property type="match status" value="1"/>
</dbReference>
<reference evidence="6 7" key="1">
    <citation type="submission" date="2024-09" db="EMBL/GenBank/DDBJ databases">
        <authorList>
            <person name="Sun Q."/>
            <person name="Mori K."/>
        </authorList>
    </citation>
    <scope>NUCLEOTIDE SEQUENCE [LARGE SCALE GENOMIC DNA]</scope>
    <source>
        <strain evidence="6 7">ATCC 51285</strain>
    </source>
</reference>
<evidence type="ECO:0000256" key="1">
    <source>
        <dbReference type="ARBA" id="ARBA00022448"/>
    </source>
</evidence>
<dbReference type="GO" id="GO:0005524">
    <property type="term" value="F:ATP binding"/>
    <property type="evidence" value="ECO:0007669"/>
    <property type="project" value="UniProtKB-KW"/>
</dbReference>
<gene>
    <name evidence="6" type="ORF">ACFFLH_10675</name>
</gene>
<proteinExistence type="predicted"/>
<organism evidence="6 7">
    <name type="scientific">Balneatrix alpica</name>
    <dbReference type="NCBI Taxonomy" id="75684"/>
    <lineage>
        <taxon>Bacteria</taxon>
        <taxon>Pseudomonadati</taxon>
        <taxon>Pseudomonadota</taxon>
        <taxon>Gammaproteobacteria</taxon>
        <taxon>Oceanospirillales</taxon>
        <taxon>Balneatrichaceae</taxon>
        <taxon>Balneatrix</taxon>
    </lineage>
</organism>
<sequence>MNASTSVAQATTSHKEQPIQGVRSQPISIDIRNLSLSFASTEVLKGINLRIEPGEFFAFLGPSGSGKSTLLRAIAGFGPTPKGEILLGDEDVVGKVPWQRHVGMVFQNYALWPHMSVAKNVAYGLEERKTPKHEIAARVKRALELVGMSQYADRYPSQLSGGQQQRVALARTIVVEPRVLLLDEPLSNLDANLRVQMRQDLLKLQRRLGFTTIFVTHDQEEANTICDRIAVMADGVVQQIGRPDEVYDNPCNAFVAKFLGTANLIDGEISSQHGQLFFHSPQGLRLPVAQHEKTGPAKLVLRPQGLEFCSATHSGMLQGTVESTEFLGGMIRHQIRVGDERLIVDERHVRGTDRREQGDTVFLQVAPDQAVFIRA</sequence>
<dbReference type="SMART" id="SM00382">
    <property type="entry name" value="AAA"/>
    <property type="match status" value="1"/>
</dbReference>
<evidence type="ECO:0000256" key="3">
    <source>
        <dbReference type="ARBA" id="ARBA00022840"/>
    </source>
</evidence>
<evidence type="ECO:0000256" key="2">
    <source>
        <dbReference type="ARBA" id="ARBA00022741"/>
    </source>
</evidence>
<keyword evidence="7" id="KW-1185">Reference proteome</keyword>
<dbReference type="InterPro" id="IPR050093">
    <property type="entry name" value="ABC_SmlMolc_Importer"/>
</dbReference>
<dbReference type="Gene3D" id="3.40.50.300">
    <property type="entry name" value="P-loop containing nucleotide triphosphate hydrolases"/>
    <property type="match status" value="1"/>
</dbReference>
<dbReference type="InterPro" id="IPR027417">
    <property type="entry name" value="P-loop_NTPase"/>
</dbReference>
<feature type="compositionally biased region" description="Polar residues" evidence="4">
    <location>
        <begin position="1"/>
        <end position="12"/>
    </location>
</feature>
<dbReference type="InterPro" id="IPR008995">
    <property type="entry name" value="Mo/tungstate-bd_C_term_dom"/>
</dbReference>
<evidence type="ECO:0000259" key="5">
    <source>
        <dbReference type="PROSITE" id="PS50893"/>
    </source>
</evidence>
<dbReference type="InterPro" id="IPR013611">
    <property type="entry name" value="Transp-assoc_OB_typ2"/>
</dbReference>
<evidence type="ECO:0000313" key="6">
    <source>
        <dbReference type="EMBL" id="MFB9886879.1"/>
    </source>
</evidence>
<dbReference type="PROSITE" id="PS00211">
    <property type="entry name" value="ABC_TRANSPORTER_1"/>
    <property type="match status" value="1"/>
</dbReference>
<accession>A0ABV5ZEB3</accession>
<dbReference type="EMBL" id="JBHLZN010000003">
    <property type="protein sequence ID" value="MFB9886879.1"/>
    <property type="molecule type" value="Genomic_DNA"/>
</dbReference>
<keyword evidence="1" id="KW-0813">Transport</keyword>
<feature type="region of interest" description="Disordered" evidence="4">
    <location>
        <begin position="1"/>
        <end position="21"/>
    </location>
</feature>
<dbReference type="RefSeq" id="WP_081414344.1">
    <property type="nucleotide sequence ID" value="NZ_JBHLZN010000003.1"/>
</dbReference>
<dbReference type="InterPro" id="IPR017871">
    <property type="entry name" value="ABC_transporter-like_CS"/>
</dbReference>